<keyword evidence="3" id="KW-1185">Reference proteome</keyword>
<dbReference type="InterPro" id="IPR001619">
    <property type="entry name" value="Sec1-like"/>
</dbReference>
<dbReference type="InterPro" id="IPR043127">
    <property type="entry name" value="Sec-1-like_dom3a"/>
</dbReference>
<organism evidence="2 3">
    <name type="scientific">Allomyces macrogynus (strain ATCC 38327)</name>
    <name type="common">Allomyces javanicus var. macrogynus</name>
    <dbReference type="NCBI Taxonomy" id="578462"/>
    <lineage>
        <taxon>Eukaryota</taxon>
        <taxon>Fungi</taxon>
        <taxon>Fungi incertae sedis</taxon>
        <taxon>Blastocladiomycota</taxon>
        <taxon>Blastocladiomycetes</taxon>
        <taxon>Blastocladiales</taxon>
        <taxon>Blastocladiaceae</taxon>
        <taxon>Allomyces</taxon>
    </lineage>
</organism>
<evidence type="ECO:0008006" key="4">
    <source>
        <dbReference type="Google" id="ProtNLM"/>
    </source>
</evidence>
<dbReference type="InterPro" id="IPR036045">
    <property type="entry name" value="Sec1-like_sf"/>
</dbReference>
<dbReference type="EMBL" id="GG745343">
    <property type="protein sequence ID" value="KNE63856.1"/>
    <property type="molecule type" value="Genomic_DNA"/>
</dbReference>
<dbReference type="SUPFAM" id="SSF56815">
    <property type="entry name" value="Sec1/munc18-like (SM) proteins"/>
    <property type="match status" value="1"/>
</dbReference>
<accession>A0A0L0SMS4</accession>
<dbReference type="eggNOG" id="KOG1301">
    <property type="taxonomic scope" value="Eukaryota"/>
</dbReference>
<dbReference type="Gene3D" id="3.90.830.10">
    <property type="entry name" value="Syntaxin Binding Protein 1, Chain A, domain 2"/>
    <property type="match status" value="1"/>
</dbReference>
<dbReference type="InterPro" id="IPR027482">
    <property type="entry name" value="Sec1-like_dom2"/>
</dbReference>
<dbReference type="PANTHER" id="PTHR11679">
    <property type="entry name" value="VESICLE PROTEIN SORTING-ASSOCIATED"/>
    <property type="match status" value="1"/>
</dbReference>
<sequence>MASFLTQLAANVADVTGSPGTPATLPTTPSLRTATRTALLKMLALDDDGDASSASAATPVVTAGQWKVLILDSEGRDVLTPVLNLSDLRDAGVTVHMSLGAPRQPLRDVPAVYFVSPTAANIARIIDDIAANLYEAFYLHFTSSLPRALLEQLAQSLVQRDAAHRVARVMDQYLPFRVLEDGLFSLAVPRAFATVHAPGTSESIMELLVDQVATGLFGVCTTLGSVPVLRYARGNAAELIATRLEAKLRDAAMNPRNGLFDADAPRPVLVLLDRHADLATMVAHSWLYSALVHDVLDLKLNRIACSVDENGQKVQKTFDIDAGTDFIWRAHSGMPFPEVAEAVDVELNKYKQEAQDILSATGATSLEEMNSMDTPLNTKQLQSALTQLPALTARKRVIDTHMQVATALLSAIQARGLDVLFETEQKLTRTAVTEIVKDPSRDPVDKLRLILVYDLTAHDPAAADVADWLAHVRTQAPELPYLAAADWLRAQRALLAATVATSNTPAAAAPMQPARGANAAGAQGGDLFGRFNRLAETLQLGNAYETLVGAAASWLGRHVPAAVRHVECVLDGVPDDRLGTLDPRLPRGARGAVANGVNAAAPARSAVVVMVGGGNYLEYQQLQEVARSKKRTVVYGATEMLNAKEFLHQLAELGAART</sequence>
<evidence type="ECO:0000313" key="3">
    <source>
        <dbReference type="Proteomes" id="UP000054350"/>
    </source>
</evidence>
<evidence type="ECO:0000256" key="1">
    <source>
        <dbReference type="ARBA" id="ARBA00009884"/>
    </source>
</evidence>
<protein>
    <recommendedName>
        <fullName evidence="4">Sec1 family protein</fullName>
    </recommendedName>
</protein>
<name>A0A0L0SMS4_ALLM3</name>
<dbReference type="OMA" id="TMNIHIH"/>
<dbReference type="GO" id="GO:0016192">
    <property type="term" value="P:vesicle-mediated transport"/>
    <property type="evidence" value="ECO:0007669"/>
    <property type="project" value="InterPro"/>
</dbReference>
<proteinExistence type="inferred from homology"/>
<dbReference type="Proteomes" id="UP000054350">
    <property type="component" value="Unassembled WGS sequence"/>
</dbReference>
<reference evidence="3" key="2">
    <citation type="submission" date="2009-11" db="EMBL/GenBank/DDBJ databases">
        <title>The Genome Sequence of Allomyces macrogynus strain ATCC 38327.</title>
        <authorList>
            <consortium name="The Broad Institute Genome Sequencing Platform"/>
            <person name="Russ C."/>
            <person name="Cuomo C."/>
            <person name="Shea T."/>
            <person name="Young S.K."/>
            <person name="Zeng Q."/>
            <person name="Koehrsen M."/>
            <person name="Haas B."/>
            <person name="Borodovsky M."/>
            <person name="Guigo R."/>
            <person name="Alvarado L."/>
            <person name="Berlin A."/>
            <person name="Borenstein D."/>
            <person name="Chen Z."/>
            <person name="Engels R."/>
            <person name="Freedman E."/>
            <person name="Gellesch M."/>
            <person name="Goldberg J."/>
            <person name="Griggs A."/>
            <person name="Gujja S."/>
            <person name="Heiman D."/>
            <person name="Hepburn T."/>
            <person name="Howarth C."/>
            <person name="Jen D."/>
            <person name="Larson L."/>
            <person name="Lewis B."/>
            <person name="Mehta T."/>
            <person name="Park D."/>
            <person name="Pearson M."/>
            <person name="Roberts A."/>
            <person name="Saif S."/>
            <person name="Shenoy N."/>
            <person name="Sisk P."/>
            <person name="Stolte C."/>
            <person name="Sykes S."/>
            <person name="Walk T."/>
            <person name="White J."/>
            <person name="Yandava C."/>
            <person name="Burger G."/>
            <person name="Gray M.W."/>
            <person name="Holland P.W.H."/>
            <person name="King N."/>
            <person name="Lang F.B.F."/>
            <person name="Roger A.J."/>
            <person name="Ruiz-Trillo I."/>
            <person name="Lander E."/>
            <person name="Nusbaum C."/>
        </authorList>
    </citation>
    <scope>NUCLEOTIDE SEQUENCE [LARGE SCALE GENOMIC DNA]</scope>
    <source>
        <strain evidence="3">ATCC 38327</strain>
    </source>
</reference>
<dbReference type="Gene3D" id="3.40.50.2060">
    <property type="match status" value="1"/>
</dbReference>
<dbReference type="AlphaFoldDB" id="A0A0L0SMS4"/>
<dbReference type="VEuPathDB" id="FungiDB:AMAG_08920"/>
<dbReference type="PIRSF" id="PIRSF005715">
    <property type="entry name" value="VPS45_Sec1"/>
    <property type="match status" value="1"/>
</dbReference>
<dbReference type="STRING" id="578462.A0A0L0SMS4"/>
<gene>
    <name evidence="2" type="ORF">AMAG_08920</name>
</gene>
<dbReference type="Gene3D" id="3.40.50.1910">
    <property type="match status" value="1"/>
</dbReference>
<dbReference type="Gene3D" id="1.25.40.60">
    <property type="match status" value="1"/>
</dbReference>
<evidence type="ECO:0000313" key="2">
    <source>
        <dbReference type="EMBL" id="KNE63856.1"/>
    </source>
</evidence>
<dbReference type="OrthoDB" id="10251230at2759"/>
<dbReference type="InterPro" id="IPR043154">
    <property type="entry name" value="Sec-1-like_dom1"/>
</dbReference>
<comment type="similarity">
    <text evidence="1">Belongs to the STXBP/unc-18/SEC1 family.</text>
</comment>
<reference evidence="2 3" key="1">
    <citation type="submission" date="2009-11" db="EMBL/GenBank/DDBJ databases">
        <title>Annotation of Allomyces macrogynus ATCC 38327.</title>
        <authorList>
            <consortium name="The Broad Institute Genome Sequencing Platform"/>
            <person name="Russ C."/>
            <person name="Cuomo C."/>
            <person name="Burger G."/>
            <person name="Gray M.W."/>
            <person name="Holland P.W.H."/>
            <person name="King N."/>
            <person name="Lang F.B.F."/>
            <person name="Roger A.J."/>
            <person name="Ruiz-Trillo I."/>
            <person name="Young S.K."/>
            <person name="Zeng Q."/>
            <person name="Gargeya S."/>
            <person name="Fitzgerald M."/>
            <person name="Haas B."/>
            <person name="Abouelleil A."/>
            <person name="Alvarado L."/>
            <person name="Arachchi H.M."/>
            <person name="Berlin A."/>
            <person name="Chapman S.B."/>
            <person name="Gearin G."/>
            <person name="Goldberg J."/>
            <person name="Griggs A."/>
            <person name="Gujja S."/>
            <person name="Hansen M."/>
            <person name="Heiman D."/>
            <person name="Howarth C."/>
            <person name="Larimer J."/>
            <person name="Lui A."/>
            <person name="MacDonald P.J.P."/>
            <person name="McCowen C."/>
            <person name="Montmayeur A."/>
            <person name="Murphy C."/>
            <person name="Neiman D."/>
            <person name="Pearson M."/>
            <person name="Priest M."/>
            <person name="Roberts A."/>
            <person name="Saif S."/>
            <person name="Shea T."/>
            <person name="Sisk P."/>
            <person name="Stolte C."/>
            <person name="Sykes S."/>
            <person name="Wortman J."/>
            <person name="Nusbaum C."/>
            <person name="Birren B."/>
        </authorList>
    </citation>
    <scope>NUCLEOTIDE SEQUENCE [LARGE SCALE GENOMIC DNA]</scope>
    <source>
        <strain evidence="2 3">ATCC 38327</strain>
    </source>
</reference>
<dbReference type="Pfam" id="PF00995">
    <property type="entry name" value="Sec1"/>
    <property type="match status" value="1"/>
</dbReference>